<proteinExistence type="predicted"/>
<dbReference type="Pfam" id="PF13962">
    <property type="entry name" value="PGG"/>
    <property type="match status" value="1"/>
</dbReference>
<dbReference type="Gene3D" id="1.25.40.20">
    <property type="entry name" value="Ankyrin repeat-containing domain"/>
    <property type="match status" value="1"/>
</dbReference>
<protein>
    <recommendedName>
        <fullName evidence="2">PGG domain-containing protein</fullName>
    </recommendedName>
</protein>
<comment type="caution">
    <text evidence="3">The sequence shown here is derived from an EMBL/GenBank/DDBJ whole genome shotgun (WGS) entry which is preliminary data.</text>
</comment>
<keyword evidence="1" id="KW-0472">Membrane</keyword>
<feature type="transmembrane region" description="Helical" evidence="1">
    <location>
        <begin position="298"/>
        <end position="318"/>
    </location>
</feature>
<feature type="transmembrane region" description="Helical" evidence="1">
    <location>
        <begin position="185"/>
        <end position="204"/>
    </location>
</feature>
<feature type="transmembrane region" description="Helical" evidence="1">
    <location>
        <begin position="266"/>
        <end position="292"/>
    </location>
</feature>
<dbReference type="PANTHER" id="PTHR24177">
    <property type="entry name" value="CASKIN"/>
    <property type="match status" value="1"/>
</dbReference>
<keyword evidence="4" id="KW-1185">Reference proteome</keyword>
<reference evidence="4" key="1">
    <citation type="journal article" date="2020" name="Nat. Commun.">
        <title>Genome assembly of wild tea tree DASZ reveals pedigree and selection history of tea varieties.</title>
        <authorList>
            <person name="Zhang W."/>
            <person name="Zhang Y."/>
            <person name="Qiu H."/>
            <person name="Guo Y."/>
            <person name="Wan H."/>
            <person name="Zhang X."/>
            <person name="Scossa F."/>
            <person name="Alseekh S."/>
            <person name="Zhang Q."/>
            <person name="Wang P."/>
            <person name="Xu L."/>
            <person name="Schmidt M.H."/>
            <person name="Jia X."/>
            <person name="Li D."/>
            <person name="Zhu A."/>
            <person name="Guo F."/>
            <person name="Chen W."/>
            <person name="Ni D."/>
            <person name="Usadel B."/>
            <person name="Fernie A.R."/>
            <person name="Wen W."/>
        </authorList>
    </citation>
    <scope>NUCLEOTIDE SEQUENCE [LARGE SCALE GENOMIC DNA]</scope>
    <source>
        <strain evidence="4">cv. G240</strain>
    </source>
</reference>
<evidence type="ECO:0000313" key="4">
    <source>
        <dbReference type="Proteomes" id="UP000593564"/>
    </source>
</evidence>
<organism evidence="3 4">
    <name type="scientific">Camellia sinensis</name>
    <name type="common">Tea plant</name>
    <name type="synonym">Thea sinensis</name>
    <dbReference type="NCBI Taxonomy" id="4442"/>
    <lineage>
        <taxon>Eukaryota</taxon>
        <taxon>Viridiplantae</taxon>
        <taxon>Streptophyta</taxon>
        <taxon>Embryophyta</taxon>
        <taxon>Tracheophyta</taxon>
        <taxon>Spermatophyta</taxon>
        <taxon>Magnoliopsida</taxon>
        <taxon>eudicotyledons</taxon>
        <taxon>Gunneridae</taxon>
        <taxon>Pentapetalae</taxon>
        <taxon>asterids</taxon>
        <taxon>Ericales</taxon>
        <taxon>Theaceae</taxon>
        <taxon>Camellia</taxon>
    </lineage>
</organism>
<dbReference type="PANTHER" id="PTHR24177:SF435">
    <property type="entry name" value="ANKYRIN REPEAT-CONTAINING PROTEIN NPR4-LIKE"/>
    <property type="match status" value="1"/>
</dbReference>
<gene>
    <name evidence="3" type="ORF">HYC85_023441</name>
</gene>
<evidence type="ECO:0000313" key="3">
    <source>
        <dbReference type="EMBL" id="KAF5939182.1"/>
    </source>
</evidence>
<dbReference type="EMBL" id="JACBKZ010000011">
    <property type="protein sequence ID" value="KAF5939182.1"/>
    <property type="molecule type" value="Genomic_DNA"/>
</dbReference>
<dbReference type="Proteomes" id="UP000593564">
    <property type="component" value="Unassembled WGS sequence"/>
</dbReference>
<dbReference type="InterPro" id="IPR026961">
    <property type="entry name" value="PGG_dom"/>
</dbReference>
<feature type="transmembrane region" description="Helical" evidence="1">
    <location>
        <begin position="224"/>
        <end position="246"/>
    </location>
</feature>
<dbReference type="GO" id="GO:0016020">
    <property type="term" value="C:membrane"/>
    <property type="evidence" value="ECO:0007669"/>
    <property type="project" value="TreeGrafter"/>
</dbReference>
<sequence>MGLQALDKFCLNDKSLKLKSFKEIVQSNYSSAEKIFSPPLFQAVSSGIHEITQAILGSYPNAIYLRNQKKQSIFHHAIVCRCENVFNLIHQVEESKTIFLSQWDESKNNALHLAGYLASPQQLYLRAGAALQMQRELQWFKEVEKHILPRNKEERNYKEMTPAEVFTDTHKDLVKEGEQWMKGTANACSIVSALIATVVFAAAITVPGGNNGNGSPIFNKRASFLIFGIFDAFALFSSITSVLLFLSILTSRYAEDDFLVTLPRRLIFGLLTLFLSILSTMIAFGATLYLVFVESYKAWIIIPVFVLPVIPVGFFVFLQSPLLLDMFKSTYCSIFLKQSDGMLY</sequence>
<accession>A0A7J7GEL5</accession>
<name>A0A7J7GEL5_CAMSI</name>
<evidence type="ECO:0000259" key="2">
    <source>
        <dbReference type="Pfam" id="PF13962"/>
    </source>
</evidence>
<keyword evidence="1" id="KW-0812">Transmembrane</keyword>
<feature type="domain" description="PGG" evidence="2">
    <location>
        <begin position="179"/>
        <end position="291"/>
    </location>
</feature>
<evidence type="ECO:0000256" key="1">
    <source>
        <dbReference type="SAM" id="Phobius"/>
    </source>
</evidence>
<dbReference type="AlphaFoldDB" id="A0A7J7GEL5"/>
<dbReference type="InterPro" id="IPR036770">
    <property type="entry name" value="Ankyrin_rpt-contain_sf"/>
</dbReference>
<keyword evidence="1" id="KW-1133">Transmembrane helix</keyword>
<reference evidence="3 4" key="2">
    <citation type="submission" date="2020-07" db="EMBL/GenBank/DDBJ databases">
        <title>Genome assembly of wild tea tree DASZ reveals pedigree and selection history of tea varieties.</title>
        <authorList>
            <person name="Zhang W."/>
        </authorList>
    </citation>
    <scope>NUCLEOTIDE SEQUENCE [LARGE SCALE GENOMIC DNA]</scope>
    <source>
        <strain evidence="4">cv. G240</strain>
        <tissue evidence="3">Leaf</tissue>
    </source>
</reference>